<comment type="similarity">
    <text evidence="1">Belongs to the isocitrate lyase/PEP mutase superfamily. Methylisocitrate lyase family.</text>
</comment>
<dbReference type="PANTHER" id="PTHR42905:SF5">
    <property type="entry name" value="CARBOXYVINYL-CARBOXYPHOSPHONATE PHOSPHORYLMUTASE, CHLOROPLASTIC"/>
    <property type="match status" value="1"/>
</dbReference>
<comment type="catalytic activity">
    <reaction evidence="2">
        <text>3-hydroxybutane-1,2,3-tricarboxylate = pyruvate + succinate</text>
        <dbReference type="Rhea" id="RHEA:57504"/>
        <dbReference type="ChEBI" id="CHEBI:15361"/>
        <dbReference type="ChEBI" id="CHEBI:30031"/>
        <dbReference type="ChEBI" id="CHEBI:141790"/>
    </reaction>
</comment>
<comment type="function">
    <text evidence="3">Involved in the methylcitric acid cycle. Catalyzes the cleavage of 2-methylisocitrate to yield pyruvate and succinate.</text>
</comment>
<dbReference type="CDD" id="cd00377">
    <property type="entry name" value="ICL_PEPM"/>
    <property type="match status" value="1"/>
</dbReference>
<dbReference type="Proteomes" id="UP000271624">
    <property type="component" value="Unassembled WGS sequence"/>
</dbReference>
<dbReference type="InterPro" id="IPR039556">
    <property type="entry name" value="ICL/PEPM"/>
</dbReference>
<accession>A0A433VQN4</accession>
<dbReference type="OrthoDB" id="8629576at2"/>
<organism evidence="5 6">
    <name type="scientific">Dulcicalothrix desertica PCC 7102</name>
    <dbReference type="NCBI Taxonomy" id="232991"/>
    <lineage>
        <taxon>Bacteria</taxon>
        <taxon>Bacillati</taxon>
        <taxon>Cyanobacteriota</taxon>
        <taxon>Cyanophyceae</taxon>
        <taxon>Nostocales</taxon>
        <taxon>Calotrichaceae</taxon>
        <taxon>Dulcicalothrix</taxon>
    </lineage>
</organism>
<evidence type="ECO:0000256" key="1">
    <source>
        <dbReference type="ARBA" id="ARBA00009282"/>
    </source>
</evidence>
<dbReference type="EMBL" id="RSCL01000003">
    <property type="protein sequence ID" value="RUT08414.1"/>
    <property type="molecule type" value="Genomic_DNA"/>
</dbReference>
<reference evidence="5" key="2">
    <citation type="journal article" date="2019" name="Genome Biol. Evol.">
        <title>Day and night: Metabolic profiles and evolutionary relationships of six axenic non-marine cyanobacteria.</title>
        <authorList>
            <person name="Will S.E."/>
            <person name="Henke P."/>
            <person name="Boedeker C."/>
            <person name="Huang S."/>
            <person name="Brinkmann H."/>
            <person name="Rohde M."/>
            <person name="Jarek M."/>
            <person name="Friedl T."/>
            <person name="Seufert S."/>
            <person name="Schumacher M."/>
            <person name="Overmann J."/>
            <person name="Neumann-Schaal M."/>
            <person name="Petersen J."/>
        </authorList>
    </citation>
    <scope>NUCLEOTIDE SEQUENCE [LARGE SCALE GENOMIC DNA]</scope>
    <source>
        <strain evidence="5">PCC 7102</strain>
    </source>
</reference>
<comment type="caution">
    <text evidence="5">The sequence shown here is derived from an EMBL/GenBank/DDBJ whole genome shotgun (WGS) entry which is preliminary data.</text>
</comment>
<dbReference type="Gene3D" id="3.20.20.60">
    <property type="entry name" value="Phosphoenolpyruvate-binding domains"/>
    <property type="match status" value="1"/>
</dbReference>
<evidence type="ECO:0000256" key="2">
    <source>
        <dbReference type="ARBA" id="ARBA00051150"/>
    </source>
</evidence>
<evidence type="ECO:0000256" key="3">
    <source>
        <dbReference type="ARBA" id="ARBA00058526"/>
    </source>
</evidence>
<gene>
    <name evidence="5" type="ORF">DSM106972_015820</name>
</gene>
<proteinExistence type="inferred from homology"/>
<keyword evidence="6" id="KW-1185">Reference proteome</keyword>
<dbReference type="AlphaFoldDB" id="A0A433VQN4"/>
<dbReference type="PANTHER" id="PTHR42905">
    <property type="entry name" value="PHOSPHOENOLPYRUVATE CARBOXYLASE"/>
    <property type="match status" value="1"/>
</dbReference>
<evidence type="ECO:0000256" key="4">
    <source>
        <dbReference type="ARBA" id="ARBA00073849"/>
    </source>
</evidence>
<dbReference type="Pfam" id="PF13714">
    <property type="entry name" value="PEP_mutase"/>
    <property type="match status" value="1"/>
</dbReference>
<dbReference type="InterPro" id="IPR015813">
    <property type="entry name" value="Pyrv/PenolPyrv_kinase-like_dom"/>
</dbReference>
<dbReference type="FunFam" id="3.20.20.60:FF:000009">
    <property type="entry name" value="2-methylisocitrate lyase"/>
    <property type="match status" value="1"/>
</dbReference>
<evidence type="ECO:0000313" key="5">
    <source>
        <dbReference type="EMBL" id="RUT08414.1"/>
    </source>
</evidence>
<dbReference type="RefSeq" id="WP_127080219.1">
    <property type="nucleotide sequence ID" value="NZ_RSCL01000003.1"/>
</dbReference>
<dbReference type="GO" id="GO:0046421">
    <property type="term" value="F:methylisocitrate lyase activity"/>
    <property type="evidence" value="ECO:0007669"/>
    <property type="project" value="UniProtKB-ARBA"/>
</dbReference>
<dbReference type="InterPro" id="IPR040442">
    <property type="entry name" value="Pyrv_kinase-like_dom_sf"/>
</dbReference>
<reference evidence="5" key="1">
    <citation type="submission" date="2018-12" db="EMBL/GenBank/DDBJ databases">
        <authorList>
            <person name="Will S."/>
            <person name="Neumann-Schaal M."/>
            <person name="Henke P."/>
        </authorList>
    </citation>
    <scope>NUCLEOTIDE SEQUENCE</scope>
    <source>
        <strain evidence="5">PCC 7102</strain>
    </source>
</reference>
<evidence type="ECO:0000313" key="6">
    <source>
        <dbReference type="Proteomes" id="UP000271624"/>
    </source>
</evidence>
<keyword evidence="5" id="KW-0456">Lyase</keyword>
<sequence length="284" mass="30575">MSSQTLRQLLARPSILVIPGIYDCISAKLAEQSGFEVVATSGFGIAASTLGLPDYGFMTATEVLDSVGKIAQSVNIPVIADMDTGYGNALNVMRTVKDAVKAGLAGVILEDQEFPKKCGHFEGKRVIPTIEHVNKIKAAVQARGDSGLVIIARTDARAVLGLDEAIQRGRAYIDAGADVLFVEAPQSVEELQVIAAAFPNVPLVANIIEGGKTPQLSAAELEKMGFKIVFFALSTLLAVTKVMKACLQELKEKGTTKDFTEMMTFDEFKELIEVSKYLDLEKQF</sequence>
<name>A0A433VQN4_9CYAN</name>
<dbReference type="SUPFAM" id="SSF51621">
    <property type="entry name" value="Phosphoenolpyruvate/pyruvate domain"/>
    <property type="match status" value="1"/>
</dbReference>
<protein>
    <recommendedName>
        <fullName evidence="4">2-methylisocitrate lyase</fullName>
    </recommendedName>
</protein>